<dbReference type="InterPro" id="IPR000219">
    <property type="entry name" value="DH_dom"/>
</dbReference>
<feature type="compositionally biased region" description="Polar residues" evidence="3">
    <location>
        <begin position="335"/>
        <end position="354"/>
    </location>
</feature>
<feature type="region of interest" description="Disordered" evidence="3">
    <location>
        <begin position="749"/>
        <end position="852"/>
    </location>
</feature>
<reference evidence="6 7" key="1">
    <citation type="submission" date="2020-11" db="EMBL/GenBank/DDBJ databases">
        <authorList>
            <person name="Wallbank WR R."/>
            <person name="Pardo Diaz C."/>
            <person name="Kozak K."/>
            <person name="Martin S."/>
            <person name="Jiggins C."/>
            <person name="Moest M."/>
            <person name="Warren A I."/>
            <person name="Generalovic N T."/>
            <person name="Byers J.R.P. K."/>
            <person name="Montejo-Kovacevich G."/>
            <person name="Yen C E."/>
        </authorList>
    </citation>
    <scope>NUCLEOTIDE SEQUENCE [LARGE SCALE GENOMIC DNA]</scope>
</reference>
<feature type="compositionally biased region" description="Polar residues" evidence="3">
    <location>
        <begin position="1531"/>
        <end position="1550"/>
    </location>
</feature>
<dbReference type="Gene3D" id="1.20.900.10">
    <property type="entry name" value="Dbl homology (DH) domain"/>
    <property type="match status" value="1"/>
</dbReference>
<protein>
    <recommendedName>
        <fullName evidence="8">Myosin-M heavy chain</fullName>
    </recommendedName>
</protein>
<evidence type="ECO:0000259" key="5">
    <source>
        <dbReference type="PROSITE" id="PS50010"/>
    </source>
</evidence>
<feature type="compositionally biased region" description="Polar residues" evidence="3">
    <location>
        <begin position="557"/>
        <end position="574"/>
    </location>
</feature>
<dbReference type="InParanoid" id="A0A7R8UML7"/>
<accession>A0A7R8UML7</accession>
<evidence type="ECO:0008006" key="8">
    <source>
        <dbReference type="Google" id="ProtNLM"/>
    </source>
</evidence>
<feature type="region of interest" description="Disordered" evidence="3">
    <location>
        <begin position="131"/>
        <end position="202"/>
    </location>
</feature>
<evidence type="ECO:0000259" key="4">
    <source>
        <dbReference type="PROSITE" id="PS50003"/>
    </source>
</evidence>
<sequence>MYDKTKKTWSQRLKITKSEKIPSPLSELPDYSQSALSRSMKYAEPWLYGTVRGIPAPPVHGQAIFTPIPAEVAVVVCSCPEYLNGTKKEVKKASVCKKCKGSRLPLAPIGGTVRIRPTSAPIVHTPRASVGTVRLPSSSSKIRPSILDPKNDPYDLMRRSRLVSPEPKSIPVDKALKLRAKSASPTRGRSRNRPPRVGPDELLLSNGTVVINSGSGSIRPRNTMRMKPERWLEGMEHDSGTRKSILQCDVNPYDLISNKSQTNSEFAPEQDEMFLPTSKREPGQKKVPATNNSHVRTIAGQRISIGESASKNSKLPHFDRNASNLPTSIPRKVENTTTADNQRCEQTLKLNSPKIQMEHVKPKRPPRRKHETSSADEDSTEISEQSTKITNEENFTRNLTPTPSSSAPSTPTQVVDSVTLISPSGRQGIKSILKRPSSVMPSSSDTETKNKDSCRQEKTGNSNTNSGNSMVKGTSGTIRLTTFSENGLAGEERVAGSGSLFYLPLPQTRKKVQFMVENRIIHQETDDDSADKITVGAPPISVSKDENATLKRKELRIQSNAANNEQTVKDTNGLRNEGNTEEKRQQQDVDSLQREQGQNWTRSRIEMSSNRDSYKDSCKNDSEKSTTMAIRNSSTNSNGVIVVNTRQRNGLPPQSRDEEQKQTKSGELLAAEDGSVEHTDQEGQDGFESDTTTITTPSTYRSPTRRGASLRRTHSARSNNTTTVLLNFNDTMALRIKNIRPDSRDIFCESGVSNSSSPSPKASSSTLRPHGNPPDPPLSPLRKHQEDSPLSSPASLASSAVAQGAASSTSSSPDSKENSKEAVSPAARRKSTSTDDKNPTSKELLRHKDKEDFQLKDATRVLVVDSSGETQPARPPRQVNKKIPWQQENGTSVTVRNEHRDNPLKDNAGNISNEGACGSNKENNANGNINVRNEGNEKKTAVTHHAALIPTEPVQKGVHPGKMSEKEKMLQARNEILNGSRLFGSVSDKGVQKTVVRVAPFNKDGSEVHRLKIRHEDENTSPILVSQKKTSILINGDNCYSTVNVSSDTPLYQSSVVVNNGVSTISTEPLRISSNTVTINVSNPSTPEEEIICKNNKINSILTLNSNLLNVGSSGSTVSHSSSSSTIGSDGDSSSYSGSLKRGSTFVTLDFGSPTEPTKTTAADKEGFTHEQELVQILRNPVEAVKRNLVPHVCGKLDNTVYKSSLPITPAPTPAKSDSNKPQNNYSFIGKLLEDPTLHQLAEGLESEVVVKLIENSLKRLKDSRQSVDTSGTKDNEDMNKLIDLALQKVREERMKLEVKKRNETSNESTQNPSQDQHENCSISSGNSYGSANYDLFDFENNESDCYQSCSSEMTTEEDAQSTRSKFYQMLVDATLSEIEISTSNEDDHHYESIRMNCDPIYEEISDVPPPLPLSPPPVGDVELDKRTTRSMFEGASKYDILSYLVDAKERGIVREEPYEYNFSNTSEIIVEEEIDTLTDLNKNKIVDVSSRISHLSVTSDSSEDISLTSSINEKLTQRRPTSEVERNDSGVGSETSKSSRSKYQNPTSLSVLNKNSPIHLCEDCDGPVETQVTDSGVMFAPLVCRKCSKKRAERKEIIIEIAETEEKYGRDLQIILEEFCKPMLVAGLLTQEQLSAIFLNTEELLENNQALAEKIRDALDIAMEQGDDDLLTVNIGKVFLEATPMLHAFESYCVRQAAASLLLANLEKDKELLRIFLRVSQMENAVLRRMNLNSFLMVPVQRVTKYPLLLARLYKVTPPHLESRPLLKQAQEKIELHLNHMNQEAKDVPTKLWRRISSSSPNRRSSCEIDMINIKLRKMAIDVLEWNHDEVRFAMEGKLLYTQPTDSNWKRARTIKLTHINALLVTNGKPSATYKPDKAIADQLSFPKHTGIREAALLMVKEKCGRYTLIREPLYLDRCIVCTEADWDDYFEVHEISSKDTFIFKAEDGTRTKQWYTQLQYHSQGMGAWRKRRNALANIMINGMLSRT</sequence>
<feature type="compositionally biased region" description="Low complexity" evidence="3">
    <location>
        <begin position="400"/>
        <end position="412"/>
    </location>
</feature>
<feature type="domain" description="DH" evidence="5">
    <location>
        <begin position="1594"/>
        <end position="1785"/>
    </location>
</feature>
<feature type="compositionally biased region" description="Low complexity" evidence="3">
    <location>
        <begin position="691"/>
        <end position="706"/>
    </location>
</feature>
<feature type="compositionally biased region" description="Polar residues" evidence="3">
    <location>
        <begin position="886"/>
        <end position="895"/>
    </location>
</feature>
<feature type="compositionally biased region" description="Basic and acidic residues" evidence="3">
    <location>
        <begin position="655"/>
        <end position="664"/>
    </location>
</feature>
<feature type="compositionally biased region" description="Polar residues" evidence="3">
    <location>
        <begin position="594"/>
        <end position="611"/>
    </location>
</feature>
<feature type="compositionally biased region" description="Polar residues" evidence="3">
    <location>
        <begin position="625"/>
        <end position="648"/>
    </location>
</feature>
<feature type="compositionally biased region" description="Basic and acidic residues" evidence="3">
    <location>
        <begin position="446"/>
        <end position="458"/>
    </location>
</feature>
<name>A0A7R8UML7_HERIL</name>
<feature type="compositionally biased region" description="Basic residues" evidence="3">
    <location>
        <begin position="361"/>
        <end position="370"/>
    </location>
</feature>
<dbReference type="GO" id="GO:0035025">
    <property type="term" value="P:positive regulation of Rho protein signal transduction"/>
    <property type="evidence" value="ECO:0007669"/>
    <property type="project" value="TreeGrafter"/>
</dbReference>
<evidence type="ECO:0000256" key="3">
    <source>
        <dbReference type="SAM" id="MobiDB-lite"/>
    </source>
</evidence>
<comment type="subcellular location">
    <subcellularLocation>
        <location evidence="1">Cytoplasm</location>
    </subcellularLocation>
</comment>
<dbReference type="PANTHER" id="PTHR46006">
    <property type="entry name" value="RHO GUANINE NUCLEOTIDE EXCHANGE FACTOR AT 64C, ISOFORM A"/>
    <property type="match status" value="1"/>
</dbReference>
<dbReference type="EMBL" id="LR899010">
    <property type="protein sequence ID" value="CAD7083307.1"/>
    <property type="molecule type" value="Genomic_DNA"/>
</dbReference>
<evidence type="ECO:0000256" key="2">
    <source>
        <dbReference type="ARBA" id="ARBA00022490"/>
    </source>
</evidence>
<feature type="domain" description="PH" evidence="4">
    <location>
        <begin position="1833"/>
        <end position="1965"/>
    </location>
</feature>
<dbReference type="InterPro" id="IPR001849">
    <property type="entry name" value="PH_domain"/>
</dbReference>
<dbReference type="PANTHER" id="PTHR46006:SF5">
    <property type="entry name" value="DH DOMAIN-CONTAINING PROTEIN"/>
    <property type="match status" value="1"/>
</dbReference>
<feature type="compositionally biased region" description="Polar residues" evidence="3">
    <location>
        <begin position="1306"/>
        <end position="1325"/>
    </location>
</feature>
<organism evidence="6 7">
    <name type="scientific">Hermetia illucens</name>
    <name type="common">Black soldier fly</name>
    <dbReference type="NCBI Taxonomy" id="343691"/>
    <lineage>
        <taxon>Eukaryota</taxon>
        <taxon>Metazoa</taxon>
        <taxon>Ecdysozoa</taxon>
        <taxon>Arthropoda</taxon>
        <taxon>Hexapoda</taxon>
        <taxon>Insecta</taxon>
        <taxon>Pterygota</taxon>
        <taxon>Neoptera</taxon>
        <taxon>Endopterygota</taxon>
        <taxon>Diptera</taxon>
        <taxon>Brachycera</taxon>
        <taxon>Stratiomyomorpha</taxon>
        <taxon>Stratiomyidae</taxon>
        <taxon>Hermetiinae</taxon>
        <taxon>Hermetia</taxon>
    </lineage>
</organism>
<feature type="region of interest" description="Disordered" evidence="3">
    <location>
        <begin position="1299"/>
        <end position="1325"/>
    </location>
</feature>
<feature type="region of interest" description="Disordered" evidence="3">
    <location>
        <begin position="557"/>
        <end position="718"/>
    </location>
</feature>
<feature type="compositionally biased region" description="Basic and acidic residues" evidence="3">
    <location>
        <begin position="578"/>
        <end position="593"/>
    </location>
</feature>
<dbReference type="GO" id="GO:0031097">
    <property type="term" value="C:medial cortex"/>
    <property type="evidence" value="ECO:0007669"/>
    <property type="project" value="UniProtKB-ARBA"/>
</dbReference>
<dbReference type="SUPFAM" id="SSF48065">
    <property type="entry name" value="DBL homology domain (DH-domain)"/>
    <property type="match status" value="1"/>
</dbReference>
<feature type="compositionally biased region" description="Basic and acidic residues" evidence="3">
    <location>
        <begin position="149"/>
        <end position="158"/>
    </location>
</feature>
<feature type="compositionally biased region" description="Polar residues" evidence="3">
    <location>
        <begin position="413"/>
        <end position="425"/>
    </location>
</feature>
<dbReference type="GO" id="GO:0005085">
    <property type="term" value="F:guanyl-nucleotide exchange factor activity"/>
    <property type="evidence" value="ECO:0007669"/>
    <property type="project" value="InterPro"/>
</dbReference>
<dbReference type="PROSITE" id="PS50003">
    <property type="entry name" value="PH_DOMAIN"/>
    <property type="match status" value="1"/>
</dbReference>
<feature type="region of interest" description="Disordered" evidence="3">
    <location>
        <begin position="865"/>
        <end position="927"/>
    </location>
</feature>
<evidence type="ECO:0000256" key="1">
    <source>
        <dbReference type="ARBA" id="ARBA00004496"/>
    </source>
</evidence>
<gene>
    <name evidence="6" type="ORF">HERILL_LOCUS6279</name>
</gene>
<dbReference type="Proteomes" id="UP000594454">
    <property type="component" value="Chromosome 2"/>
</dbReference>
<dbReference type="OrthoDB" id="2015333at2759"/>
<keyword evidence="7" id="KW-1185">Reference proteome</keyword>
<dbReference type="SMART" id="SM00325">
    <property type="entry name" value="RhoGEF"/>
    <property type="match status" value="1"/>
</dbReference>
<feature type="compositionally biased region" description="Low complexity" evidence="3">
    <location>
        <begin position="788"/>
        <end position="813"/>
    </location>
</feature>
<feature type="region of interest" description="Disordered" evidence="3">
    <location>
        <begin position="1113"/>
        <end position="1138"/>
    </location>
</feature>
<dbReference type="FunFam" id="1.20.900.10:FF:000038">
    <property type="entry name" value="Myosin-M heavy chain"/>
    <property type="match status" value="1"/>
</dbReference>
<feature type="compositionally biased region" description="Low complexity" evidence="3">
    <location>
        <begin position="459"/>
        <end position="469"/>
    </location>
</feature>
<evidence type="ECO:0000313" key="6">
    <source>
        <dbReference type="EMBL" id="CAD7083307.1"/>
    </source>
</evidence>
<dbReference type="PROSITE" id="PS50010">
    <property type="entry name" value="DH_2"/>
    <property type="match status" value="1"/>
</dbReference>
<feature type="region of interest" description="Disordered" evidence="3">
    <location>
        <begin position="307"/>
        <end position="473"/>
    </location>
</feature>
<feature type="compositionally biased region" description="Basic and acidic residues" evidence="3">
    <location>
        <begin position="612"/>
        <end position="624"/>
    </location>
</feature>
<dbReference type="InterPro" id="IPR051480">
    <property type="entry name" value="Endocytic_GEF_Adapter"/>
</dbReference>
<evidence type="ECO:0000313" key="7">
    <source>
        <dbReference type="Proteomes" id="UP000594454"/>
    </source>
</evidence>
<dbReference type="InterPro" id="IPR035899">
    <property type="entry name" value="DBL_dom_sf"/>
</dbReference>
<feature type="region of interest" description="Disordered" evidence="3">
    <location>
        <begin position="1507"/>
        <end position="1550"/>
    </location>
</feature>
<keyword evidence="2" id="KW-0963">Cytoplasm</keyword>
<dbReference type="CDD" id="cd00160">
    <property type="entry name" value="RhoGEF"/>
    <property type="match status" value="1"/>
</dbReference>
<feature type="compositionally biased region" description="Basic and acidic residues" evidence="3">
    <location>
        <begin position="832"/>
        <end position="852"/>
    </location>
</feature>
<proteinExistence type="predicted"/>
<feature type="compositionally biased region" description="Low complexity" evidence="3">
    <location>
        <begin position="750"/>
        <end position="765"/>
    </location>
</feature>
<dbReference type="Pfam" id="PF00621">
    <property type="entry name" value="RhoGEF"/>
    <property type="match status" value="1"/>
</dbReference>
<dbReference type="FunCoup" id="A0A7R8UML7">
    <property type="interactions" value="1"/>
</dbReference>
<feature type="region of interest" description="Disordered" evidence="3">
    <location>
        <begin position="1261"/>
        <end position="1280"/>
    </location>
</feature>